<reference evidence="1" key="1">
    <citation type="submission" date="2018-11" db="EMBL/GenBank/DDBJ databases">
        <authorList>
            <consortium name="Pathogen Informatics"/>
        </authorList>
    </citation>
    <scope>NUCLEOTIDE SEQUENCE</scope>
</reference>
<comment type="caution">
    <text evidence="1">The sequence shown here is derived from an EMBL/GenBank/DDBJ whole genome shotgun (WGS) entry which is preliminary data.</text>
</comment>
<proteinExistence type="predicted"/>
<protein>
    <submittedName>
        <fullName evidence="1">Uncharacterized protein</fullName>
    </submittedName>
</protein>
<accession>A0A3S5ALG9</accession>
<dbReference type="EMBL" id="CAAALY010059875">
    <property type="protein sequence ID" value="VEL23073.1"/>
    <property type="molecule type" value="Genomic_DNA"/>
</dbReference>
<dbReference type="AlphaFoldDB" id="A0A3S5ALG9"/>
<organism evidence="1 2">
    <name type="scientific">Protopolystoma xenopodis</name>
    <dbReference type="NCBI Taxonomy" id="117903"/>
    <lineage>
        <taxon>Eukaryota</taxon>
        <taxon>Metazoa</taxon>
        <taxon>Spiralia</taxon>
        <taxon>Lophotrochozoa</taxon>
        <taxon>Platyhelminthes</taxon>
        <taxon>Monogenea</taxon>
        <taxon>Polyopisthocotylea</taxon>
        <taxon>Polystomatidea</taxon>
        <taxon>Polystomatidae</taxon>
        <taxon>Protopolystoma</taxon>
    </lineage>
</organism>
<keyword evidence="2" id="KW-1185">Reference proteome</keyword>
<evidence type="ECO:0000313" key="2">
    <source>
        <dbReference type="Proteomes" id="UP000784294"/>
    </source>
</evidence>
<dbReference type="Proteomes" id="UP000784294">
    <property type="component" value="Unassembled WGS sequence"/>
</dbReference>
<evidence type="ECO:0000313" key="1">
    <source>
        <dbReference type="EMBL" id="VEL23073.1"/>
    </source>
</evidence>
<gene>
    <name evidence="1" type="ORF">PXEA_LOCUS16513</name>
</gene>
<name>A0A3S5ALG9_9PLAT</name>
<sequence>MRVYRSKDEDSAQQYRNPARGMRLIVAGALVSALKNSIVNKEISFFSYDNFYHKPFLHRNARQSSQLMEDQTLFLNFLFLTPFILSRFDIVFAGVAGRRPCGGSGRFIGLLVPDEHIGEFQSSDQYLTVKLWASKTSLMILYHRIINLV</sequence>